<evidence type="ECO:0000256" key="1">
    <source>
        <dbReference type="ARBA" id="ARBA00008136"/>
    </source>
</evidence>
<dbReference type="GO" id="GO:0016829">
    <property type="term" value="F:lyase activity"/>
    <property type="evidence" value="ECO:0007669"/>
    <property type="project" value="UniProtKB-KW"/>
</dbReference>
<dbReference type="InterPro" id="IPR036590">
    <property type="entry name" value="SRAP-like"/>
</dbReference>
<keyword evidence="2 8" id="KW-0645">Protease</keyword>
<dbReference type="SUPFAM" id="SSF143081">
    <property type="entry name" value="BB1717-like"/>
    <property type="match status" value="1"/>
</dbReference>
<keyword evidence="5" id="KW-0190">Covalent protein-DNA linkage</keyword>
<evidence type="ECO:0000256" key="7">
    <source>
        <dbReference type="ARBA" id="ARBA00023239"/>
    </source>
</evidence>
<dbReference type="RefSeq" id="WP_010760183.1">
    <property type="nucleotide sequence ID" value="NZ_ASWD01000009.1"/>
</dbReference>
<evidence type="ECO:0000256" key="2">
    <source>
        <dbReference type="ARBA" id="ARBA00022670"/>
    </source>
</evidence>
<dbReference type="InterPro" id="IPR003738">
    <property type="entry name" value="SRAP"/>
</dbReference>
<reference evidence="9 10" key="1">
    <citation type="submission" date="2013-02" db="EMBL/GenBank/DDBJ databases">
        <title>The Genome Sequence of Enterococcus pallens BAA-351.</title>
        <authorList>
            <consortium name="The Broad Institute Genome Sequencing Platform"/>
            <consortium name="The Broad Institute Genome Sequencing Center for Infectious Disease"/>
            <person name="Earl A.M."/>
            <person name="Gilmore M.S."/>
            <person name="Lebreton F."/>
            <person name="Walker B."/>
            <person name="Young S.K."/>
            <person name="Zeng Q."/>
            <person name="Gargeya S."/>
            <person name="Fitzgerald M."/>
            <person name="Haas B."/>
            <person name="Abouelleil A."/>
            <person name="Alvarado L."/>
            <person name="Arachchi H.M."/>
            <person name="Berlin A.M."/>
            <person name="Chapman S.B."/>
            <person name="Dewar J."/>
            <person name="Goldberg J."/>
            <person name="Griggs A."/>
            <person name="Gujja S."/>
            <person name="Hansen M."/>
            <person name="Howarth C."/>
            <person name="Imamovic A."/>
            <person name="Larimer J."/>
            <person name="McCowan C."/>
            <person name="Murphy C."/>
            <person name="Neiman D."/>
            <person name="Pearson M."/>
            <person name="Priest M."/>
            <person name="Roberts A."/>
            <person name="Saif S."/>
            <person name="Shea T."/>
            <person name="Sisk P."/>
            <person name="Sykes S."/>
            <person name="Wortman J."/>
            <person name="Nusbaum C."/>
            <person name="Birren B."/>
        </authorList>
    </citation>
    <scope>NUCLEOTIDE SEQUENCE [LARGE SCALE GENOMIC DNA]</scope>
    <source>
        <strain evidence="9 10">ATCC BAA-351</strain>
    </source>
</reference>
<protein>
    <recommendedName>
        <fullName evidence="8">Abasic site processing protein</fullName>
        <ecNumber evidence="8">3.4.-.-</ecNumber>
    </recommendedName>
</protein>
<dbReference type="PANTHER" id="PTHR13604:SF0">
    <property type="entry name" value="ABASIC SITE PROCESSING PROTEIN HMCES"/>
    <property type="match status" value="1"/>
</dbReference>
<evidence type="ECO:0000313" key="9">
    <source>
        <dbReference type="EMBL" id="EOH86342.1"/>
    </source>
</evidence>
<keyword evidence="3" id="KW-0227">DNA damage</keyword>
<dbReference type="Proteomes" id="UP000013782">
    <property type="component" value="Unassembled WGS sequence"/>
</dbReference>
<dbReference type="PATRIC" id="fig|1158607.3.peg.5233"/>
<evidence type="ECO:0000256" key="8">
    <source>
        <dbReference type="RuleBase" id="RU364100"/>
    </source>
</evidence>
<dbReference type="GO" id="GO:0003697">
    <property type="term" value="F:single-stranded DNA binding"/>
    <property type="evidence" value="ECO:0007669"/>
    <property type="project" value="InterPro"/>
</dbReference>
<dbReference type="EMBL" id="AJAQ01000054">
    <property type="protein sequence ID" value="EOH86342.1"/>
    <property type="molecule type" value="Genomic_DNA"/>
</dbReference>
<comment type="similarity">
    <text evidence="1 8">Belongs to the SOS response-associated peptidase family.</text>
</comment>
<dbReference type="EC" id="3.4.-.-" evidence="8"/>
<keyword evidence="10" id="KW-1185">Reference proteome</keyword>
<dbReference type="PANTHER" id="PTHR13604">
    <property type="entry name" value="DC12-RELATED"/>
    <property type="match status" value="1"/>
</dbReference>
<evidence type="ECO:0000256" key="6">
    <source>
        <dbReference type="ARBA" id="ARBA00023125"/>
    </source>
</evidence>
<evidence type="ECO:0000256" key="3">
    <source>
        <dbReference type="ARBA" id="ARBA00022763"/>
    </source>
</evidence>
<dbReference type="GO" id="GO:0008233">
    <property type="term" value="F:peptidase activity"/>
    <property type="evidence" value="ECO:0007669"/>
    <property type="project" value="UniProtKB-KW"/>
</dbReference>
<dbReference type="eggNOG" id="COG2135">
    <property type="taxonomic scope" value="Bacteria"/>
</dbReference>
<dbReference type="Gene3D" id="3.90.1680.10">
    <property type="entry name" value="SOS response associated peptidase-like"/>
    <property type="match status" value="1"/>
</dbReference>
<keyword evidence="6" id="KW-0238">DNA-binding</keyword>
<evidence type="ECO:0000313" key="10">
    <source>
        <dbReference type="Proteomes" id="UP000013782"/>
    </source>
</evidence>
<proteinExistence type="inferred from homology"/>
<gene>
    <name evidence="9" type="ORF">UAU_05264</name>
</gene>
<dbReference type="OrthoDB" id="9782620at2"/>
<dbReference type="Pfam" id="PF02586">
    <property type="entry name" value="SRAP"/>
    <property type="match status" value="1"/>
</dbReference>
<dbReference type="HOGENOM" id="CLU_035990_6_3_9"/>
<name>R2PPA3_9ENTE</name>
<dbReference type="GO" id="GO:0006508">
    <property type="term" value="P:proteolysis"/>
    <property type="evidence" value="ECO:0007669"/>
    <property type="project" value="UniProtKB-KW"/>
</dbReference>
<dbReference type="GO" id="GO:0106300">
    <property type="term" value="P:protein-DNA covalent cross-linking repair"/>
    <property type="evidence" value="ECO:0007669"/>
    <property type="project" value="InterPro"/>
</dbReference>
<dbReference type="STRING" id="160454.RV10_GL002398"/>
<organism evidence="9 10">
    <name type="scientific">Enterococcus pallens ATCC BAA-351</name>
    <dbReference type="NCBI Taxonomy" id="1158607"/>
    <lineage>
        <taxon>Bacteria</taxon>
        <taxon>Bacillati</taxon>
        <taxon>Bacillota</taxon>
        <taxon>Bacilli</taxon>
        <taxon>Lactobacillales</taxon>
        <taxon>Enterococcaceae</taxon>
        <taxon>Enterococcus</taxon>
    </lineage>
</organism>
<dbReference type="AlphaFoldDB" id="R2PPA3"/>
<accession>R2PPA3</accession>
<evidence type="ECO:0000256" key="5">
    <source>
        <dbReference type="ARBA" id="ARBA00023124"/>
    </source>
</evidence>
<sequence>MCGRYFYDLDSEELQELCRKIQERHKQEKELAERIASGEVYPSNYVVTLASTPREQILPGLTRWGFDGFKKGQLIINARSETVEEKKTFKKPFQENRCIFPMSGFNEWDQEKRKFYFSTDQTIFVAGFYRLHNSSEGRRAESIILTTRPNGSVRNIHDRMPLIVNRKDIDKWILDIDFARHLINTDMPELLSEQVS</sequence>
<keyword evidence="4 8" id="KW-0378">Hydrolase</keyword>
<comment type="caution">
    <text evidence="9">The sequence shown here is derived from an EMBL/GenBank/DDBJ whole genome shotgun (WGS) entry which is preliminary data.</text>
</comment>
<evidence type="ECO:0000256" key="4">
    <source>
        <dbReference type="ARBA" id="ARBA00022801"/>
    </source>
</evidence>
<keyword evidence="7" id="KW-0456">Lyase</keyword>